<sequence>MKIFMRISLKNGYTPMYREPNVPLSYNFVQNCRIRGALVWFDSECRDASNHTRAPRIRQFWTKLKLGGTLGSRYTGLLP</sequence>
<dbReference type="WBParaSite" id="Minc3s01225g21873">
    <property type="protein sequence ID" value="Minc3s01225g21873"/>
    <property type="gene ID" value="Minc3s01225g21873"/>
</dbReference>
<evidence type="ECO:0000313" key="2">
    <source>
        <dbReference type="WBParaSite" id="Minc3s01225g21873"/>
    </source>
</evidence>
<reference evidence="2" key="1">
    <citation type="submission" date="2022-11" db="UniProtKB">
        <authorList>
            <consortium name="WormBaseParasite"/>
        </authorList>
    </citation>
    <scope>IDENTIFICATION</scope>
</reference>
<organism evidence="1 2">
    <name type="scientific">Meloidogyne incognita</name>
    <name type="common">Southern root-knot nematode worm</name>
    <name type="synonym">Oxyuris incognita</name>
    <dbReference type="NCBI Taxonomy" id="6306"/>
    <lineage>
        <taxon>Eukaryota</taxon>
        <taxon>Metazoa</taxon>
        <taxon>Ecdysozoa</taxon>
        <taxon>Nematoda</taxon>
        <taxon>Chromadorea</taxon>
        <taxon>Rhabditida</taxon>
        <taxon>Tylenchina</taxon>
        <taxon>Tylenchomorpha</taxon>
        <taxon>Tylenchoidea</taxon>
        <taxon>Meloidogynidae</taxon>
        <taxon>Meloidogyninae</taxon>
        <taxon>Meloidogyne</taxon>
        <taxon>Meloidogyne incognita group</taxon>
    </lineage>
</organism>
<dbReference type="AlphaFoldDB" id="A0A914M356"/>
<name>A0A914M356_MELIC</name>
<proteinExistence type="predicted"/>
<protein>
    <submittedName>
        <fullName evidence="2">Uncharacterized protein</fullName>
    </submittedName>
</protein>
<evidence type="ECO:0000313" key="1">
    <source>
        <dbReference type="Proteomes" id="UP000887563"/>
    </source>
</evidence>
<accession>A0A914M356</accession>
<dbReference type="Proteomes" id="UP000887563">
    <property type="component" value="Unplaced"/>
</dbReference>
<keyword evidence="1" id="KW-1185">Reference proteome</keyword>